<reference evidence="2 3" key="1">
    <citation type="submission" date="2018-06" db="EMBL/GenBank/DDBJ databases">
        <title>Genomic Encyclopedia of Type Strains, Phase III (KMG-III): the genomes of soil and plant-associated and newly described type strains.</title>
        <authorList>
            <person name="Whitman W."/>
        </authorList>
    </citation>
    <scope>NUCLEOTIDE SEQUENCE [LARGE SCALE GENOMIC DNA]</scope>
    <source>
        <strain evidence="2 3">CECT 7945</strain>
    </source>
</reference>
<dbReference type="PANTHER" id="PTHR46438:SF11">
    <property type="entry name" value="LIPASE-RELATED"/>
    <property type="match status" value="1"/>
</dbReference>
<dbReference type="Gene3D" id="3.40.50.1820">
    <property type="entry name" value="alpha/beta hydrolase"/>
    <property type="match status" value="1"/>
</dbReference>
<dbReference type="Proteomes" id="UP000248054">
    <property type="component" value="Unassembled WGS sequence"/>
</dbReference>
<evidence type="ECO:0000313" key="3">
    <source>
        <dbReference type="Proteomes" id="UP000248054"/>
    </source>
</evidence>
<dbReference type="GO" id="GO:0016787">
    <property type="term" value="F:hydrolase activity"/>
    <property type="evidence" value="ECO:0007669"/>
    <property type="project" value="UniProtKB-KW"/>
</dbReference>
<dbReference type="OrthoDB" id="9785847at2"/>
<organism evidence="2 3">
    <name type="scientific">Winogradskyella epiphytica</name>
    <dbReference type="NCBI Taxonomy" id="262005"/>
    <lineage>
        <taxon>Bacteria</taxon>
        <taxon>Pseudomonadati</taxon>
        <taxon>Bacteroidota</taxon>
        <taxon>Flavobacteriia</taxon>
        <taxon>Flavobacteriales</taxon>
        <taxon>Flavobacteriaceae</taxon>
        <taxon>Winogradskyella</taxon>
    </lineage>
</organism>
<evidence type="ECO:0000259" key="1">
    <source>
        <dbReference type="Pfam" id="PF12697"/>
    </source>
</evidence>
<dbReference type="EMBL" id="QJTD01000005">
    <property type="protein sequence ID" value="PYE80425.1"/>
    <property type="molecule type" value="Genomic_DNA"/>
</dbReference>
<dbReference type="InterPro" id="IPR000073">
    <property type="entry name" value="AB_hydrolase_1"/>
</dbReference>
<gene>
    <name evidence="2" type="ORF">DFQ11_10522</name>
</gene>
<dbReference type="AlphaFoldDB" id="A0A2V4XD09"/>
<name>A0A2V4XD09_9FLAO</name>
<dbReference type="InterPro" id="IPR029058">
    <property type="entry name" value="AB_hydrolase_fold"/>
</dbReference>
<feature type="domain" description="AB hydrolase-1" evidence="1">
    <location>
        <begin position="75"/>
        <end position="179"/>
    </location>
</feature>
<evidence type="ECO:0000313" key="2">
    <source>
        <dbReference type="EMBL" id="PYE80425.1"/>
    </source>
</evidence>
<accession>A0A2V4XD09</accession>
<protein>
    <submittedName>
        <fullName evidence="2">Alpha/beta hydrolase family protein</fullName>
    </submittedName>
</protein>
<dbReference type="SUPFAM" id="SSF53474">
    <property type="entry name" value="alpha/beta-Hydrolases"/>
    <property type="match status" value="1"/>
</dbReference>
<sequence>MSSIVIKTVGSAVNASSFVSSKFAAKKALKLFASPRKGRYTEDQKLLVETALQDEIRYNNMDIATYRWAGKGKTILLAHGWESNTARWSYILNDFKAQDYNIVSLDAPAHGRSSGKQFTAIMYAEFINVVAKKYKPDVLIGHSVGAMSHILSLYQNELPSVEKVVLLGAPAHFTGVFDRYKNMMGYNNRVSSELDKIIMERFGKPVSYFSTAQFTESIDAKGLIIHDKKDRIIPYEDAQLIAHRYKNSQLISTNGFGHGLKDPSLTPQIIEFINT</sequence>
<dbReference type="RefSeq" id="WP_110475943.1">
    <property type="nucleotide sequence ID" value="NZ_BMWQ01000005.1"/>
</dbReference>
<comment type="caution">
    <text evidence="2">The sequence shown here is derived from an EMBL/GenBank/DDBJ whole genome shotgun (WGS) entry which is preliminary data.</text>
</comment>
<keyword evidence="3" id="KW-1185">Reference proteome</keyword>
<proteinExistence type="predicted"/>
<dbReference type="PANTHER" id="PTHR46438">
    <property type="entry name" value="ALPHA/BETA-HYDROLASES SUPERFAMILY PROTEIN"/>
    <property type="match status" value="1"/>
</dbReference>
<keyword evidence="2" id="KW-0378">Hydrolase</keyword>
<dbReference type="Pfam" id="PF12697">
    <property type="entry name" value="Abhydrolase_6"/>
    <property type="match status" value="1"/>
</dbReference>